<dbReference type="EMBL" id="JBGOSP010000002">
    <property type="protein sequence ID" value="MFA3835764.1"/>
    <property type="molecule type" value="Genomic_DNA"/>
</dbReference>
<comment type="caution">
    <text evidence="1">The sequence shown here is derived from an EMBL/GenBank/DDBJ whole genome shotgun (WGS) entry which is preliminary data.</text>
</comment>
<keyword evidence="2" id="KW-1185">Reference proteome</keyword>
<sequence length="56" mass="6059">MAPYNITCARGLNPQQLAELMADHEPVEAGPALTIQEASSMVDLSQIYCVGRIGQR</sequence>
<accession>A0ABV4SBD9</accession>
<evidence type="ECO:0000313" key="1">
    <source>
        <dbReference type="EMBL" id="MFA3835764.1"/>
    </source>
</evidence>
<dbReference type="RefSeq" id="WP_372561723.1">
    <property type="nucleotide sequence ID" value="NZ_JBGOSP010000002.1"/>
</dbReference>
<evidence type="ECO:0000313" key="2">
    <source>
        <dbReference type="Proteomes" id="UP001571476"/>
    </source>
</evidence>
<reference evidence="1 2" key="1">
    <citation type="submission" date="2024-08" db="EMBL/GenBank/DDBJ databases">
        <title>Genome sequence of Streptomyces aureus CACIA-1.46HGO.</title>
        <authorList>
            <person name="Evangelista-Martinez Z."/>
        </authorList>
    </citation>
    <scope>NUCLEOTIDE SEQUENCE [LARGE SCALE GENOMIC DNA]</scope>
    <source>
        <strain evidence="1 2">CACIA-1.46HGO</strain>
    </source>
</reference>
<protein>
    <submittedName>
        <fullName evidence="1">Uncharacterized protein</fullName>
    </submittedName>
</protein>
<proteinExistence type="predicted"/>
<dbReference type="Proteomes" id="UP001571476">
    <property type="component" value="Unassembled WGS sequence"/>
</dbReference>
<gene>
    <name evidence="1" type="ORF">ACEG43_06185</name>
</gene>
<organism evidence="1 2">
    <name type="scientific">Streptomyces aureus</name>
    <dbReference type="NCBI Taxonomy" id="193461"/>
    <lineage>
        <taxon>Bacteria</taxon>
        <taxon>Bacillati</taxon>
        <taxon>Actinomycetota</taxon>
        <taxon>Actinomycetes</taxon>
        <taxon>Kitasatosporales</taxon>
        <taxon>Streptomycetaceae</taxon>
        <taxon>Streptomyces</taxon>
    </lineage>
</organism>
<name>A0ABV4SBD9_9ACTN</name>